<feature type="transmembrane region" description="Helical" evidence="7">
    <location>
        <begin position="135"/>
        <end position="160"/>
    </location>
</feature>
<dbReference type="EMBL" id="LPZR01000181">
    <property type="protein sequence ID" value="KYO51173.1"/>
    <property type="molecule type" value="Genomic_DNA"/>
</dbReference>
<dbReference type="InterPro" id="IPR055348">
    <property type="entry name" value="DctQ"/>
</dbReference>
<evidence type="ECO:0000256" key="5">
    <source>
        <dbReference type="ARBA" id="ARBA00022989"/>
    </source>
</evidence>
<comment type="subunit">
    <text evidence="7">The complex comprises the extracytoplasmic solute receptor protein and the two transmembrane proteins.</text>
</comment>
<keyword evidence="5 7" id="KW-1133">Transmembrane helix</keyword>
<protein>
    <recommendedName>
        <fullName evidence="7">TRAP transporter small permease protein</fullName>
    </recommendedName>
</protein>
<keyword evidence="6 7" id="KW-0472">Membrane</keyword>
<feature type="transmembrane region" description="Helical" evidence="7">
    <location>
        <begin position="101"/>
        <end position="123"/>
    </location>
</feature>
<comment type="function">
    <text evidence="7">Part of the tripartite ATP-independent periplasmic (TRAP) transport system.</text>
</comment>
<keyword evidence="4 7" id="KW-0812">Transmembrane</keyword>
<feature type="transmembrane region" description="Helical" evidence="7">
    <location>
        <begin position="61"/>
        <end position="80"/>
    </location>
</feature>
<comment type="caution">
    <text evidence="9">The sequence shown here is derived from an EMBL/GenBank/DDBJ whole genome shotgun (WGS) entry which is preliminary data.</text>
</comment>
<feature type="transmembrane region" description="Helical" evidence="7">
    <location>
        <begin position="20"/>
        <end position="41"/>
    </location>
</feature>
<proteinExistence type="inferred from homology"/>
<evidence type="ECO:0000256" key="4">
    <source>
        <dbReference type="ARBA" id="ARBA00022692"/>
    </source>
</evidence>
<dbReference type="GeneID" id="97241251"/>
<evidence type="ECO:0000313" key="10">
    <source>
        <dbReference type="Proteomes" id="UP000075787"/>
    </source>
</evidence>
<evidence type="ECO:0000259" key="8">
    <source>
        <dbReference type="Pfam" id="PF04290"/>
    </source>
</evidence>
<evidence type="ECO:0000256" key="2">
    <source>
        <dbReference type="ARBA" id="ARBA00022448"/>
    </source>
</evidence>
<accession>A0A162KFS4</accession>
<name>A0A162KFS4_9PROT</name>
<evidence type="ECO:0000256" key="3">
    <source>
        <dbReference type="ARBA" id="ARBA00022475"/>
    </source>
</evidence>
<dbReference type="RefSeq" id="WP_062766767.1">
    <property type="nucleotide sequence ID" value="NZ_CP121045.1"/>
</dbReference>
<comment type="similarity">
    <text evidence="7">Belongs to the TRAP transporter small permease family.</text>
</comment>
<evidence type="ECO:0000313" key="9">
    <source>
        <dbReference type="EMBL" id="KYO51173.1"/>
    </source>
</evidence>
<dbReference type="OrthoDB" id="6183232at2"/>
<keyword evidence="3" id="KW-1003">Cell membrane</keyword>
<sequence>MVSDQGARRRPLPERAARLWALAGGVVLVAVMAVTGTSIVLDLAIRRPITGDFELTQLGCAIAVFAFLPFAQLMRAHVSVDLFIQALRPGVQRGLDRVVDVLMAGFALLLLWRMSLGFLGYYATDYPEVTPILQIPVWWAFPPILVSLALWAAVAGWMAAGGRPAAGIENEAAMPGGAGGH</sequence>
<dbReference type="GO" id="GO:0022857">
    <property type="term" value="F:transmembrane transporter activity"/>
    <property type="evidence" value="ECO:0007669"/>
    <property type="project" value="UniProtKB-UniRule"/>
</dbReference>
<evidence type="ECO:0000256" key="1">
    <source>
        <dbReference type="ARBA" id="ARBA00004651"/>
    </source>
</evidence>
<dbReference type="Proteomes" id="UP000075787">
    <property type="component" value="Unassembled WGS sequence"/>
</dbReference>
<dbReference type="Pfam" id="PF04290">
    <property type="entry name" value="DctQ"/>
    <property type="match status" value="1"/>
</dbReference>
<evidence type="ECO:0000256" key="7">
    <source>
        <dbReference type="RuleBase" id="RU369079"/>
    </source>
</evidence>
<keyword evidence="7" id="KW-0997">Cell inner membrane</keyword>
<evidence type="ECO:0000256" key="6">
    <source>
        <dbReference type="ARBA" id="ARBA00023136"/>
    </source>
</evidence>
<comment type="subcellular location">
    <subcellularLocation>
        <location evidence="7">Cell inner membrane</location>
        <topology evidence="7">Multi-pass membrane protein</topology>
    </subcellularLocation>
    <subcellularLocation>
        <location evidence="1">Cell membrane</location>
        <topology evidence="1">Multi-pass membrane protein</topology>
    </subcellularLocation>
</comment>
<gene>
    <name evidence="9" type="ORF">AUP44_09925</name>
</gene>
<keyword evidence="2 7" id="KW-0813">Transport</keyword>
<reference evidence="9 10" key="1">
    <citation type="submission" date="2015-12" db="EMBL/GenBank/DDBJ databases">
        <title>Genome sequence of Tistrella mobilis MCCC 1A02139.</title>
        <authorList>
            <person name="Lu L."/>
            <person name="Lai Q."/>
            <person name="Shao Z."/>
            <person name="Qian P."/>
        </authorList>
    </citation>
    <scope>NUCLEOTIDE SEQUENCE [LARGE SCALE GENOMIC DNA]</scope>
    <source>
        <strain evidence="9 10">MCCC 1A02139</strain>
    </source>
</reference>
<dbReference type="AlphaFoldDB" id="A0A162KFS4"/>
<organism evidence="9 10">
    <name type="scientific">Tistrella mobilis</name>
    <dbReference type="NCBI Taxonomy" id="171437"/>
    <lineage>
        <taxon>Bacteria</taxon>
        <taxon>Pseudomonadati</taxon>
        <taxon>Pseudomonadota</taxon>
        <taxon>Alphaproteobacteria</taxon>
        <taxon>Geminicoccales</taxon>
        <taxon>Geminicoccaceae</taxon>
        <taxon>Tistrella</taxon>
    </lineage>
</organism>
<feature type="domain" description="Tripartite ATP-independent periplasmic transporters DctQ component" evidence="8">
    <location>
        <begin position="32"/>
        <end position="155"/>
    </location>
</feature>
<dbReference type="GO" id="GO:0005886">
    <property type="term" value="C:plasma membrane"/>
    <property type="evidence" value="ECO:0007669"/>
    <property type="project" value="UniProtKB-SubCell"/>
</dbReference>